<keyword evidence="4 6" id="KW-0371">Homeobox</keyword>
<dbReference type="GO" id="GO:0009952">
    <property type="term" value="P:anterior/posterior pattern specification"/>
    <property type="evidence" value="ECO:0007669"/>
    <property type="project" value="TreeGrafter"/>
</dbReference>
<protein>
    <recommendedName>
        <fullName evidence="9">Homeobox domain-containing protein</fullName>
    </recommendedName>
</protein>
<evidence type="ECO:0000256" key="1">
    <source>
        <dbReference type="ARBA" id="ARBA00004123"/>
    </source>
</evidence>
<dbReference type="PANTHER" id="PTHR45659:SF21">
    <property type="entry name" value="HOMEOTIC PROTEIN ULTRABITHORAX"/>
    <property type="match status" value="1"/>
</dbReference>
<dbReference type="CDD" id="cd00086">
    <property type="entry name" value="homeodomain"/>
    <property type="match status" value="1"/>
</dbReference>
<dbReference type="GO" id="GO:0000981">
    <property type="term" value="F:DNA-binding transcription factor activity, RNA polymerase II-specific"/>
    <property type="evidence" value="ECO:0007669"/>
    <property type="project" value="InterPro"/>
</dbReference>
<keyword evidence="5 6" id="KW-0539">Nucleus</keyword>
<dbReference type="Pfam" id="PF00046">
    <property type="entry name" value="Homeodomain"/>
    <property type="match status" value="1"/>
</dbReference>
<proteinExistence type="predicted"/>
<dbReference type="PROSITE" id="PS00027">
    <property type="entry name" value="HOMEOBOX_1"/>
    <property type="match status" value="1"/>
</dbReference>
<comment type="subcellular location">
    <subcellularLocation>
        <location evidence="1 6 7">Nucleus</location>
    </subcellularLocation>
</comment>
<evidence type="ECO:0000256" key="7">
    <source>
        <dbReference type="RuleBase" id="RU000682"/>
    </source>
</evidence>
<accession>A0AAV4QA08</accession>
<evidence type="ECO:0000256" key="4">
    <source>
        <dbReference type="ARBA" id="ARBA00023155"/>
    </source>
</evidence>
<dbReference type="InterPro" id="IPR017970">
    <property type="entry name" value="Homeobox_CS"/>
</dbReference>
<feature type="region of interest" description="Disordered" evidence="8">
    <location>
        <begin position="39"/>
        <end position="69"/>
    </location>
</feature>
<evidence type="ECO:0000256" key="8">
    <source>
        <dbReference type="SAM" id="MobiDB-lite"/>
    </source>
</evidence>
<dbReference type="SUPFAM" id="SSF46689">
    <property type="entry name" value="Homeodomain-like"/>
    <property type="match status" value="1"/>
</dbReference>
<dbReference type="EMBL" id="BPLR01005771">
    <property type="protein sequence ID" value="GIY04916.1"/>
    <property type="molecule type" value="Genomic_DNA"/>
</dbReference>
<dbReference type="GO" id="GO:0000122">
    <property type="term" value="P:negative regulation of transcription by RNA polymerase II"/>
    <property type="evidence" value="ECO:0007669"/>
    <property type="project" value="TreeGrafter"/>
</dbReference>
<dbReference type="InterPro" id="IPR009057">
    <property type="entry name" value="Homeodomain-like_sf"/>
</dbReference>
<feature type="DNA-binding region" description="Homeobox" evidence="6">
    <location>
        <begin position="3"/>
        <end position="27"/>
    </location>
</feature>
<dbReference type="Proteomes" id="UP001054945">
    <property type="component" value="Unassembled WGS sequence"/>
</dbReference>
<evidence type="ECO:0000259" key="9">
    <source>
        <dbReference type="PROSITE" id="PS50071"/>
    </source>
</evidence>
<evidence type="ECO:0000313" key="10">
    <source>
        <dbReference type="EMBL" id="GIY04916.1"/>
    </source>
</evidence>
<dbReference type="InterPro" id="IPR001356">
    <property type="entry name" value="HD"/>
</dbReference>
<feature type="domain" description="Homeobox" evidence="9">
    <location>
        <begin position="1"/>
        <end position="26"/>
    </location>
</feature>
<dbReference type="Gene3D" id="1.10.10.60">
    <property type="entry name" value="Homeodomain-like"/>
    <property type="match status" value="1"/>
</dbReference>
<organism evidence="10 11">
    <name type="scientific">Caerostris extrusa</name>
    <name type="common">Bark spider</name>
    <name type="synonym">Caerostris bankana</name>
    <dbReference type="NCBI Taxonomy" id="172846"/>
    <lineage>
        <taxon>Eukaryota</taxon>
        <taxon>Metazoa</taxon>
        <taxon>Ecdysozoa</taxon>
        <taxon>Arthropoda</taxon>
        <taxon>Chelicerata</taxon>
        <taxon>Arachnida</taxon>
        <taxon>Araneae</taxon>
        <taxon>Araneomorphae</taxon>
        <taxon>Entelegynae</taxon>
        <taxon>Araneoidea</taxon>
        <taxon>Araneidae</taxon>
        <taxon>Caerostris</taxon>
    </lineage>
</organism>
<evidence type="ECO:0000256" key="5">
    <source>
        <dbReference type="ARBA" id="ARBA00023242"/>
    </source>
</evidence>
<evidence type="ECO:0000256" key="2">
    <source>
        <dbReference type="ARBA" id="ARBA00022473"/>
    </source>
</evidence>
<dbReference type="GO" id="GO:0000978">
    <property type="term" value="F:RNA polymerase II cis-regulatory region sequence-specific DNA binding"/>
    <property type="evidence" value="ECO:0007669"/>
    <property type="project" value="TreeGrafter"/>
</dbReference>
<keyword evidence="3 6" id="KW-0238">DNA-binding</keyword>
<dbReference type="AlphaFoldDB" id="A0AAV4QA08"/>
<comment type="caution">
    <text evidence="10">The sequence shown here is derived from an EMBL/GenBank/DDBJ whole genome shotgun (WGS) entry which is preliminary data.</text>
</comment>
<reference evidence="10 11" key="1">
    <citation type="submission" date="2021-06" db="EMBL/GenBank/DDBJ databases">
        <title>Caerostris extrusa draft genome.</title>
        <authorList>
            <person name="Kono N."/>
            <person name="Arakawa K."/>
        </authorList>
    </citation>
    <scope>NUCLEOTIDE SEQUENCE [LARGE SCALE GENOMIC DNA]</scope>
</reference>
<keyword evidence="2" id="KW-0217">Developmental protein</keyword>
<gene>
    <name evidence="10" type="ORF">CEXT_610531</name>
</gene>
<dbReference type="InterPro" id="IPR050296">
    <property type="entry name" value="Antp_homeobox"/>
</dbReference>
<evidence type="ECO:0000313" key="11">
    <source>
        <dbReference type="Proteomes" id="UP001054945"/>
    </source>
</evidence>
<dbReference type="PROSITE" id="PS50071">
    <property type="entry name" value="HOMEOBOX_2"/>
    <property type="match status" value="1"/>
</dbReference>
<sequence length="96" mass="10787">MAHALCLTERQIKIWFQNRRMKLKKEIQAIKELNEQERQAQAAKLAVHQKSSGSSGGNNANNNDSTASAKKPAVSVVYLPFFPWKGRFQGLPSKHP</sequence>
<name>A0AAV4QA08_CAEEX</name>
<evidence type="ECO:0000256" key="6">
    <source>
        <dbReference type="PROSITE-ProRule" id="PRU00108"/>
    </source>
</evidence>
<dbReference type="GO" id="GO:0005634">
    <property type="term" value="C:nucleus"/>
    <property type="evidence" value="ECO:0007669"/>
    <property type="project" value="UniProtKB-SubCell"/>
</dbReference>
<keyword evidence="11" id="KW-1185">Reference proteome</keyword>
<dbReference type="PANTHER" id="PTHR45659">
    <property type="entry name" value="HOMEOBOX PROTEIN HOX"/>
    <property type="match status" value="1"/>
</dbReference>
<evidence type="ECO:0000256" key="3">
    <source>
        <dbReference type="ARBA" id="ARBA00023125"/>
    </source>
</evidence>
<feature type="compositionally biased region" description="Low complexity" evidence="8">
    <location>
        <begin position="50"/>
        <end position="69"/>
    </location>
</feature>